<evidence type="ECO:0000313" key="1">
    <source>
        <dbReference type="EMBL" id="KAJ3569432.1"/>
    </source>
</evidence>
<name>A0A9W8TMH0_9PEZI</name>
<organism evidence="1 2">
    <name type="scientific">Xylaria arbuscula</name>
    <dbReference type="NCBI Taxonomy" id="114810"/>
    <lineage>
        <taxon>Eukaryota</taxon>
        <taxon>Fungi</taxon>
        <taxon>Dikarya</taxon>
        <taxon>Ascomycota</taxon>
        <taxon>Pezizomycotina</taxon>
        <taxon>Sordariomycetes</taxon>
        <taxon>Xylariomycetidae</taxon>
        <taxon>Xylariales</taxon>
        <taxon>Xylariaceae</taxon>
        <taxon>Xylaria</taxon>
    </lineage>
</organism>
<reference evidence="1" key="1">
    <citation type="submission" date="2022-07" db="EMBL/GenBank/DDBJ databases">
        <title>Genome Sequence of Xylaria arbuscula.</title>
        <authorList>
            <person name="Buettner E."/>
        </authorList>
    </citation>
    <scope>NUCLEOTIDE SEQUENCE</scope>
    <source>
        <strain evidence="1">VT107</strain>
    </source>
</reference>
<dbReference type="EMBL" id="JANPWZ010001036">
    <property type="protein sequence ID" value="KAJ3569432.1"/>
    <property type="molecule type" value="Genomic_DNA"/>
</dbReference>
<dbReference type="Proteomes" id="UP001148614">
    <property type="component" value="Unassembled WGS sequence"/>
</dbReference>
<dbReference type="SUPFAM" id="SSF51445">
    <property type="entry name" value="(Trans)glycosidases"/>
    <property type="match status" value="1"/>
</dbReference>
<dbReference type="PANTHER" id="PTHR39207">
    <property type="entry name" value="ALPHA-GLUCURONIDASE A"/>
    <property type="match status" value="1"/>
</dbReference>
<dbReference type="PANTHER" id="PTHR39207:SF1">
    <property type="entry name" value="ALPHA-GLUCURONIDASE A"/>
    <property type="match status" value="1"/>
</dbReference>
<sequence>MLFRLEYQAGHSIVWRDSIAQFYNNISRIPDAAGRVGNHPCRIEAEDMTLHNYKVTTVNPFQAASGYLIVQTTDNSTAASVQTTLDYPSGTYDLAVAYYDLYEGEAKYEVFLNDKSLGSWVGDLEHKLGYTLTRGIDAHSATRVTFKDLRIEKGDVVRIETVPNGRETAPLDYIALLPAGVID</sequence>
<dbReference type="GO" id="GO:0046559">
    <property type="term" value="F:alpha-glucuronidase activity"/>
    <property type="evidence" value="ECO:0007669"/>
    <property type="project" value="InterPro"/>
</dbReference>
<dbReference type="GO" id="GO:0045493">
    <property type="term" value="P:xylan catabolic process"/>
    <property type="evidence" value="ECO:0007669"/>
    <property type="project" value="InterPro"/>
</dbReference>
<dbReference type="Gene3D" id="3.90.1330.10">
    <property type="entry name" value="Alpha-glucuronidase, C-terminal domain"/>
    <property type="match status" value="1"/>
</dbReference>
<gene>
    <name evidence="1" type="ORF">NPX13_g6087</name>
</gene>
<dbReference type="GO" id="GO:0005576">
    <property type="term" value="C:extracellular region"/>
    <property type="evidence" value="ECO:0007669"/>
    <property type="project" value="InterPro"/>
</dbReference>
<dbReference type="VEuPathDB" id="FungiDB:F4678DRAFT_201055"/>
<dbReference type="AlphaFoldDB" id="A0A9W8TMH0"/>
<evidence type="ECO:0000313" key="2">
    <source>
        <dbReference type="Proteomes" id="UP001148614"/>
    </source>
</evidence>
<protein>
    <submittedName>
        <fullName evidence="1">Uncharacterized protein</fullName>
    </submittedName>
</protein>
<comment type="caution">
    <text evidence="1">The sequence shown here is derived from an EMBL/GenBank/DDBJ whole genome shotgun (WGS) entry which is preliminary data.</text>
</comment>
<proteinExistence type="predicted"/>
<dbReference type="InterPro" id="IPR037054">
    <property type="entry name" value="A-glucoronidase_C_sf"/>
</dbReference>
<dbReference type="CDD" id="cd02795">
    <property type="entry name" value="CBM6-CBM35-CBM36_like"/>
    <property type="match status" value="1"/>
</dbReference>
<dbReference type="InterPro" id="IPR017853">
    <property type="entry name" value="GH"/>
</dbReference>
<keyword evidence="2" id="KW-1185">Reference proteome</keyword>
<accession>A0A9W8TMH0</accession>